<evidence type="ECO:0000256" key="1">
    <source>
        <dbReference type="ARBA" id="ARBA00022676"/>
    </source>
</evidence>
<name>A0A1W9HQ51_9HYPH</name>
<dbReference type="NCBIfam" id="TIGR00696">
    <property type="entry name" value="wecG_tagA_cpsF"/>
    <property type="match status" value="1"/>
</dbReference>
<dbReference type="RefSeq" id="WP_376799769.1">
    <property type="nucleotide sequence ID" value="NZ_DBNB01000008.1"/>
</dbReference>
<comment type="caution">
    <text evidence="4">The sequence shown here is derived from an EMBL/GenBank/DDBJ whole genome shotgun (WGS) entry which is preliminary data.</text>
</comment>
<proteinExistence type="predicted"/>
<evidence type="ECO:0008006" key="6">
    <source>
        <dbReference type="Google" id="ProtNLM"/>
    </source>
</evidence>
<keyword evidence="1" id="KW-0328">Glycosyltransferase</keyword>
<accession>A0A1W9HQ51</accession>
<feature type="region of interest" description="Disordered" evidence="3">
    <location>
        <begin position="263"/>
        <end position="284"/>
    </location>
</feature>
<dbReference type="GO" id="GO:0016758">
    <property type="term" value="F:hexosyltransferase activity"/>
    <property type="evidence" value="ECO:0007669"/>
    <property type="project" value="TreeGrafter"/>
</dbReference>
<keyword evidence="2" id="KW-0808">Transferase</keyword>
<dbReference type="CDD" id="cd06533">
    <property type="entry name" value="Glyco_transf_WecG_TagA"/>
    <property type="match status" value="1"/>
</dbReference>
<sequence>MNQHFLHHNGSQDENTETIARLNIMGVGVVNARAETAVATIDDEIGRGHRVKLAFLNAHGSNIAARDHDFRSCLNRFMVLNDGIGVDIAARILFGRRFNANLNGTDFVPRYLSTSRHRFRIFLLGGRPGIAERAAAAMKLRDWPHDVVGFHHGYFAPADIPAVLQTVRASGADLLLVALGNPDQEKFVEQHFSAFNCELAICVGALFDFLAGVVPRAPRVMRRAGLEWLFRLILEPARLWRRYLLGNLVFLARLARARFAGSTKGERFPPSTPGLEPGNLASRG</sequence>
<dbReference type="InterPro" id="IPR004629">
    <property type="entry name" value="WecG_TagA_CpsF"/>
</dbReference>
<dbReference type="AlphaFoldDB" id="A0A1W9HQ51"/>
<reference evidence="4 5" key="1">
    <citation type="journal article" date="2017" name="Water Res.">
        <title>Comammox in drinking water systems.</title>
        <authorList>
            <person name="Wang Y."/>
            <person name="Ma L."/>
            <person name="Mao Y."/>
            <person name="Jiang X."/>
            <person name="Xia Y."/>
            <person name="Yu K."/>
            <person name="Li B."/>
            <person name="Zhang T."/>
        </authorList>
    </citation>
    <scope>NUCLEOTIDE SEQUENCE [LARGE SCALE GENOMIC DNA]</scope>
    <source>
        <strain evidence="4">SG_bin8</strain>
    </source>
</reference>
<dbReference type="EMBL" id="LWDL01000031">
    <property type="protein sequence ID" value="OQW49569.1"/>
    <property type="molecule type" value="Genomic_DNA"/>
</dbReference>
<dbReference type="Pfam" id="PF03808">
    <property type="entry name" value="Glyco_tran_WecG"/>
    <property type="match status" value="1"/>
</dbReference>
<evidence type="ECO:0000256" key="3">
    <source>
        <dbReference type="SAM" id="MobiDB-lite"/>
    </source>
</evidence>
<evidence type="ECO:0000313" key="4">
    <source>
        <dbReference type="EMBL" id="OQW49569.1"/>
    </source>
</evidence>
<dbReference type="Proteomes" id="UP000192872">
    <property type="component" value="Unassembled WGS sequence"/>
</dbReference>
<organism evidence="4 5">
    <name type="scientific">Candidatus Raskinella chloraquaticus</name>
    <dbReference type="NCBI Taxonomy" id="1951219"/>
    <lineage>
        <taxon>Bacteria</taxon>
        <taxon>Pseudomonadati</taxon>
        <taxon>Pseudomonadota</taxon>
        <taxon>Alphaproteobacteria</taxon>
        <taxon>Hyphomicrobiales</taxon>
        <taxon>Phreatobacteraceae</taxon>
        <taxon>Candidatus Raskinella</taxon>
    </lineage>
</organism>
<evidence type="ECO:0000256" key="2">
    <source>
        <dbReference type="ARBA" id="ARBA00022679"/>
    </source>
</evidence>
<protein>
    <recommendedName>
        <fullName evidence="6">Glycosyl transferase</fullName>
    </recommendedName>
</protein>
<evidence type="ECO:0000313" key="5">
    <source>
        <dbReference type="Proteomes" id="UP000192872"/>
    </source>
</evidence>
<dbReference type="STRING" id="1827387.A4S15_02240"/>
<gene>
    <name evidence="4" type="ORF">A4S15_02240</name>
</gene>
<dbReference type="PANTHER" id="PTHR34136:SF1">
    <property type="entry name" value="UDP-N-ACETYL-D-MANNOSAMINURONIC ACID TRANSFERASE"/>
    <property type="match status" value="1"/>
</dbReference>
<dbReference type="PANTHER" id="PTHR34136">
    <property type="match status" value="1"/>
</dbReference>